<comment type="caution">
    <text evidence="2">The sequence shown here is derived from an EMBL/GenBank/DDBJ whole genome shotgun (WGS) entry which is preliminary data.</text>
</comment>
<protein>
    <submittedName>
        <fullName evidence="2">Uncharacterized protein</fullName>
    </submittedName>
</protein>
<keyword evidence="1" id="KW-0175">Coiled coil</keyword>
<keyword evidence="3" id="KW-1185">Reference proteome</keyword>
<dbReference type="EMBL" id="QGTL01000013">
    <property type="protein sequence ID" value="PWV70441.1"/>
    <property type="molecule type" value="Genomic_DNA"/>
</dbReference>
<name>A0A317N569_9NOCA</name>
<evidence type="ECO:0000256" key="1">
    <source>
        <dbReference type="SAM" id="Coils"/>
    </source>
</evidence>
<evidence type="ECO:0000313" key="2">
    <source>
        <dbReference type="EMBL" id="PWV70441.1"/>
    </source>
</evidence>
<accession>A0A317N569</accession>
<dbReference type="Proteomes" id="UP000246410">
    <property type="component" value="Unassembled WGS sequence"/>
</dbReference>
<dbReference type="RefSeq" id="WP_110040701.1">
    <property type="nucleotide sequence ID" value="NZ_QGTL01000013.1"/>
</dbReference>
<gene>
    <name evidence="2" type="ORF">DFR69_113155</name>
</gene>
<organism evidence="2 3">
    <name type="scientific">Nocardia neocaledoniensis</name>
    <dbReference type="NCBI Taxonomy" id="236511"/>
    <lineage>
        <taxon>Bacteria</taxon>
        <taxon>Bacillati</taxon>
        <taxon>Actinomycetota</taxon>
        <taxon>Actinomycetes</taxon>
        <taxon>Mycobacteriales</taxon>
        <taxon>Nocardiaceae</taxon>
        <taxon>Nocardia</taxon>
    </lineage>
</organism>
<evidence type="ECO:0000313" key="3">
    <source>
        <dbReference type="Proteomes" id="UP000246410"/>
    </source>
</evidence>
<reference evidence="2 3" key="1">
    <citation type="submission" date="2018-05" db="EMBL/GenBank/DDBJ databases">
        <title>Genomic Encyclopedia of Type Strains, Phase IV (KMG-IV): sequencing the most valuable type-strain genomes for metagenomic binning, comparative biology and taxonomic classification.</title>
        <authorList>
            <person name="Goeker M."/>
        </authorList>
    </citation>
    <scope>NUCLEOTIDE SEQUENCE [LARGE SCALE GENOMIC DNA]</scope>
    <source>
        <strain evidence="2 3">DSM 44717</strain>
    </source>
</reference>
<feature type="coiled-coil region" evidence="1">
    <location>
        <begin position="355"/>
        <end position="382"/>
    </location>
</feature>
<dbReference type="AlphaFoldDB" id="A0A317N569"/>
<proteinExistence type="predicted"/>
<sequence>MRGFFSDDLAVLFRRLRDDSVELLHRRLGRDLHDAYGDNSDQLRHAIRRFEGGEQRGEQQIVAAAGEAERSLRSPVNGREGHGLPEAIRRLLTSSRAAGADARTTTRVERAILDHYSEQRRVRESQLRREFLNNKSSELQERGDSADTAHASALSQAGEYLHGERAQQLITRDATARTAEWVDRIGLIPVLREVGTSPAGILSRHADDMLERFATQGAQVDQLPKGLKQAVDRIENSGADARTVADARALLHDRYHDYRRQPMVNTYRDTLLEQRAEFARRGFPSHVADRLAERQTEAFAQTAKAQRMIDGVAANNTNQWFNKMQTAAERDGVSIADRLADTHRYEQQPLSAAELRAASEKLTAMHQRLDATQERLTALLERSPELADKGADRWQAGIDTYRKIVTRFEDTVQNGTTGGDPITRRMINEAALQGPGAGIRGFEGEVTMAQKLDNIHNLGPLVDVRTPTGTPMASEVDIVTDGGRVWHEVKTNDPDSQRSFQKELEAQARRQLAISHMNTEYWVDGKPPQLKMHFMNGVNQTVKSRLEALRIEDENGHIVDSHRIEVFDES</sequence>